<keyword evidence="2" id="KW-0472">Membrane</keyword>
<feature type="domain" description="Bacterial surface antigen (D15)" evidence="4">
    <location>
        <begin position="196"/>
        <end position="413"/>
    </location>
</feature>
<comment type="subcellular location">
    <subcellularLocation>
        <location evidence="1">Membrane</location>
    </subcellularLocation>
</comment>
<reference evidence="5 6" key="1">
    <citation type="submission" date="2022-10" db="EMBL/GenBank/DDBJ databases">
        <title>Comparative genomics and taxonomic characterization of three novel marine species of genus Reichenbachiella exhibiting antioxidant and polysaccharide degradation activities.</title>
        <authorList>
            <person name="Muhammad N."/>
            <person name="Lee Y.-J."/>
            <person name="Ko J."/>
            <person name="Kim S.-G."/>
        </authorList>
    </citation>
    <scope>NUCLEOTIDE SEQUENCE [LARGE SCALE GENOMIC DNA]</scope>
    <source>
        <strain evidence="5 6">ABR2-5</strain>
    </source>
</reference>
<proteinExistence type="predicted"/>
<sequence length="413" mass="47062">MARIIPICILLCLILYSSSLVAQEVDTTLPTAEAGKLYFIPLPAIGYNPVTGLLYGVAASGNILLGDPSDTRLSSAFLTTTYTTNSQLLMTLKSTVYSKHDKWISMGDWRLLLSSQPTYGLGTGKQSELLLSNEENNFELGKYNDGVDKGELMEFNLFRFHETVLRQVHEDFYAGVGFHYDGYWKINDVLLNLDSDPPYVTNHYAYSTIHGFRTNGYTTSGPSINAVYDSRDNINSPYKGRYAFLQFKMLPTWLGSDRSATQLWLEYRDYFSMSRRVERNILAIWSYFNLTTSGRLPYMGLPALGWDQFGKSGRAYPQGRYRGEHLFYFEAEYRFRIPIQPKHPERFGGVVFVNTISASADDLKLNLFDHFKSGAGVGFRFMLKEATRSNVTLDYGYGMDKKGAFYFNINEYF</sequence>
<dbReference type="Pfam" id="PF01103">
    <property type="entry name" value="Omp85"/>
    <property type="match status" value="1"/>
</dbReference>
<dbReference type="RefSeq" id="WP_264137079.1">
    <property type="nucleotide sequence ID" value="NZ_JAOYOD010000001.1"/>
</dbReference>
<keyword evidence="3" id="KW-0732">Signal</keyword>
<dbReference type="Gene3D" id="2.40.160.50">
    <property type="entry name" value="membrane protein fhac: a member of the omp85/tpsb transporter family"/>
    <property type="match status" value="1"/>
</dbReference>
<dbReference type="EMBL" id="JAOYOD010000001">
    <property type="protein sequence ID" value="MCV9386294.1"/>
    <property type="molecule type" value="Genomic_DNA"/>
</dbReference>
<name>A0ABT3CRN1_9BACT</name>
<evidence type="ECO:0000313" key="5">
    <source>
        <dbReference type="EMBL" id="MCV9386294.1"/>
    </source>
</evidence>
<evidence type="ECO:0000256" key="2">
    <source>
        <dbReference type="ARBA" id="ARBA00023136"/>
    </source>
</evidence>
<accession>A0ABT3CRN1</accession>
<dbReference type="InterPro" id="IPR000184">
    <property type="entry name" value="Bac_surfAg_D15"/>
</dbReference>
<feature type="chain" id="PRO_5045839529" description="Bacterial surface antigen (D15) domain-containing protein" evidence="3">
    <location>
        <begin position="23"/>
        <end position="413"/>
    </location>
</feature>
<evidence type="ECO:0000313" key="6">
    <source>
        <dbReference type="Proteomes" id="UP001300692"/>
    </source>
</evidence>
<organism evidence="5 6">
    <name type="scientific">Reichenbachiella ulvae</name>
    <dbReference type="NCBI Taxonomy" id="2980104"/>
    <lineage>
        <taxon>Bacteria</taxon>
        <taxon>Pseudomonadati</taxon>
        <taxon>Bacteroidota</taxon>
        <taxon>Cytophagia</taxon>
        <taxon>Cytophagales</taxon>
        <taxon>Reichenbachiellaceae</taxon>
        <taxon>Reichenbachiella</taxon>
    </lineage>
</organism>
<feature type="signal peptide" evidence="3">
    <location>
        <begin position="1"/>
        <end position="22"/>
    </location>
</feature>
<dbReference type="Proteomes" id="UP001300692">
    <property type="component" value="Unassembled WGS sequence"/>
</dbReference>
<gene>
    <name evidence="5" type="ORF">N7U62_06435</name>
</gene>
<comment type="caution">
    <text evidence="5">The sequence shown here is derived from an EMBL/GenBank/DDBJ whole genome shotgun (WGS) entry which is preliminary data.</text>
</comment>
<keyword evidence="6" id="KW-1185">Reference proteome</keyword>
<protein>
    <recommendedName>
        <fullName evidence="4">Bacterial surface antigen (D15) domain-containing protein</fullName>
    </recommendedName>
</protein>
<evidence type="ECO:0000256" key="1">
    <source>
        <dbReference type="ARBA" id="ARBA00004370"/>
    </source>
</evidence>
<evidence type="ECO:0000256" key="3">
    <source>
        <dbReference type="SAM" id="SignalP"/>
    </source>
</evidence>
<evidence type="ECO:0000259" key="4">
    <source>
        <dbReference type="Pfam" id="PF01103"/>
    </source>
</evidence>